<dbReference type="EC" id="2.3.1.-" evidence="4"/>
<dbReference type="FunCoup" id="E8N4U2">
    <property type="interactions" value="254"/>
</dbReference>
<dbReference type="PANTHER" id="PTHR23151:SF90">
    <property type="entry name" value="DIHYDROLIPOYLLYSINE-RESIDUE ACETYLTRANSFERASE COMPONENT OF PYRUVATE DEHYDROGENASE COMPLEX, MITOCHONDRIAL-RELATED"/>
    <property type="match status" value="1"/>
</dbReference>
<dbReference type="eggNOG" id="COG0508">
    <property type="taxonomic scope" value="Bacteria"/>
</dbReference>
<dbReference type="InterPro" id="IPR003016">
    <property type="entry name" value="2-oxoA_DH_lipoyl-BS"/>
</dbReference>
<dbReference type="OrthoDB" id="9805770at2"/>
<organism evidence="7 8">
    <name type="scientific">Anaerolinea thermophila (strain DSM 14523 / JCM 11388 / NBRC 100420 / UNI-1)</name>
    <dbReference type="NCBI Taxonomy" id="926569"/>
    <lineage>
        <taxon>Bacteria</taxon>
        <taxon>Bacillati</taxon>
        <taxon>Chloroflexota</taxon>
        <taxon>Anaerolineae</taxon>
        <taxon>Anaerolineales</taxon>
        <taxon>Anaerolineaceae</taxon>
        <taxon>Anaerolinea</taxon>
    </lineage>
</organism>
<evidence type="ECO:0000256" key="3">
    <source>
        <dbReference type="ARBA" id="ARBA00022823"/>
    </source>
</evidence>
<dbReference type="PROSITE" id="PS50968">
    <property type="entry name" value="BIOTINYL_LIPOYL"/>
    <property type="match status" value="1"/>
</dbReference>
<dbReference type="Pfam" id="PF00364">
    <property type="entry name" value="Biotin_lipoyl"/>
    <property type="match status" value="1"/>
</dbReference>
<feature type="domain" description="Lipoyl-binding" evidence="5">
    <location>
        <begin position="2"/>
        <end position="77"/>
    </location>
</feature>
<dbReference type="SUPFAM" id="SSF47005">
    <property type="entry name" value="Peripheral subunit-binding domain of 2-oxo acid dehydrogenase complex"/>
    <property type="match status" value="1"/>
</dbReference>
<dbReference type="Gene3D" id="3.30.559.10">
    <property type="entry name" value="Chloramphenicol acetyltransferase-like domain"/>
    <property type="match status" value="1"/>
</dbReference>
<keyword evidence="3 4" id="KW-0450">Lipoyl</keyword>
<evidence type="ECO:0000256" key="4">
    <source>
        <dbReference type="RuleBase" id="RU003423"/>
    </source>
</evidence>
<protein>
    <recommendedName>
        <fullName evidence="4">Dihydrolipoamide acetyltransferase component of pyruvate dehydrogenase complex</fullName>
        <ecNumber evidence="4">2.3.1.-</ecNumber>
    </recommendedName>
</protein>
<dbReference type="InParanoid" id="E8N4U2"/>
<evidence type="ECO:0000259" key="5">
    <source>
        <dbReference type="PROSITE" id="PS50968"/>
    </source>
</evidence>
<dbReference type="EMBL" id="AP012029">
    <property type="protein sequence ID" value="BAJ63456.1"/>
    <property type="molecule type" value="Genomic_DNA"/>
</dbReference>
<dbReference type="PANTHER" id="PTHR23151">
    <property type="entry name" value="DIHYDROLIPOAMIDE ACETYL/SUCCINYL-TRANSFERASE-RELATED"/>
    <property type="match status" value="1"/>
</dbReference>
<dbReference type="InterPro" id="IPR000089">
    <property type="entry name" value="Biotin_lipoyl"/>
</dbReference>
<dbReference type="KEGG" id="atm:ANT_14280"/>
<dbReference type="SUPFAM" id="SSF52777">
    <property type="entry name" value="CoA-dependent acyltransferases"/>
    <property type="match status" value="1"/>
</dbReference>
<feature type="domain" description="Peripheral subunit-binding (PSBD)" evidence="6">
    <location>
        <begin position="121"/>
        <end position="158"/>
    </location>
</feature>
<evidence type="ECO:0000313" key="8">
    <source>
        <dbReference type="Proteomes" id="UP000008922"/>
    </source>
</evidence>
<dbReference type="GO" id="GO:0045254">
    <property type="term" value="C:pyruvate dehydrogenase complex"/>
    <property type="evidence" value="ECO:0007669"/>
    <property type="project" value="InterPro"/>
</dbReference>
<dbReference type="InterPro" id="IPR001078">
    <property type="entry name" value="2-oxoacid_DH_actylTfrase"/>
</dbReference>
<dbReference type="InterPro" id="IPR004167">
    <property type="entry name" value="PSBD"/>
</dbReference>
<dbReference type="RefSeq" id="WP_013559838.1">
    <property type="nucleotide sequence ID" value="NC_014960.1"/>
</dbReference>
<dbReference type="InterPro" id="IPR045257">
    <property type="entry name" value="E2/Pdx1"/>
</dbReference>
<evidence type="ECO:0000259" key="6">
    <source>
        <dbReference type="PROSITE" id="PS51826"/>
    </source>
</evidence>
<dbReference type="Pfam" id="PF00198">
    <property type="entry name" value="2-oxoacid_dh"/>
    <property type="match status" value="1"/>
</dbReference>
<evidence type="ECO:0000256" key="2">
    <source>
        <dbReference type="ARBA" id="ARBA00007317"/>
    </source>
</evidence>
<comment type="similarity">
    <text evidence="2 4">Belongs to the 2-oxoacid dehydrogenase family.</text>
</comment>
<accession>E8N4U2</accession>
<dbReference type="Gene3D" id="2.40.50.100">
    <property type="match status" value="1"/>
</dbReference>
<dbReference type="SUPFAM" id="SSF51230">
    <property type="entry name" value="Single hybrid motif"/>
    <property type="match status" value="1"/>
</dbReference>
<dbReference type="GO" id="GO:0016746">
    <property type="term" value="F:acyltransferase activity"/>
    <property type="evidence" value="ECO:0007669"/>
    <property type="project" value="UniProtKB-KW"/>
</dbReference>
<dbReference type="GO" id="GO:0006086">
    <property type="term" value="P:pyruvate decarboxylation to acetyl-CoA"/>
    <property type="evidence" value="ECO:0007669"/>
    <property type="project" value="InterPro"/>
</dbReference>
<dbReference type="STRING" id="926569.ANT_14280"/>
<evidence type="ECO:0000313" key="7">
    <source>
        <dbReference type="EMBL" id="BAJ63456.1"/>
    </source>
</evidence>
<dbReference type="InterPro" id="IPR036625">
    <property type="entry name" value="E3-bd_dom_sf"/>
</dbReference>
<evidence type="ECO:0000256" key="1">
    <source>
        <dbReference type="ARBA" id="ARBA00001938"/>
    </source>
</evidence>
<keyword evidence="4 7" id="KW-0012">Acyltransferase</keyword>
<dbReference type="AlphaFoldDB" id="E8N4U2"/>
<comment type="cofactor">
    <cofactor evidence="1 4">
        <name>(R)-lipoate</name>
        <dbReference type="ChEBI" id="CHEBI:83088"/>
    </cofactor>
</comment>
<dbReference type="PROSITE" id="PS00189">
    <property type="entry name" value="LIPOYL"/>
    <property type="match status" value="1"/>
</dbReference>
<proteinExistence type="inferred from homology"/>
<sequence>MAETIKMPKLGFDMQEGTLVRWVRQEGEAVEKGQVLAEIETDKATVEVEASVSGIVHRHLVEQGAVVPVGTPIAIIAAPGETVAEEPVAGVLPAKNVEEAAEKEAVSLAQPSVSGEEQRIKASPLAKRLAKEHQVDLNAVQGSGPGGRIVRKDIEAYLAMIRTAVPQAVEVPIPTPSVSTSPAPSSGFTLPVWTAPESVPADETVPMDRLRQAIGRRMVDSKQNYPHFYITRSFNVEALMALREQINQVMPEGQKLTLNDFVIKAVALALRSYPNLNASISGNAILRHGRVNIGVAVAVEGGLLTVVCKDADQKPLRVISSEIRDMVSRARQGKVRPEDIEGSTFSISNLGMFDVENFMAIINPPESGILAVGAAQKVPVVVGDEIKTGLRMKATLSADHRVTDGAEAAQFMQVLARYLENPILLLV</sequence>
<gene>
    <name evidence="7" type="primary">pdhC</name>
    <name evidence="7" type="ordered locus">ANT_14280</name>
</gene>
<dbReference type="PROSITE" id="PS51826">
    <property type="entry name" value="PSBD"/>
    <property type="match status" value="1"/>
</dbReference>
<dbReference type="CDD" id="cd06849">
    <property type="entry name" value="lipoyl_domain"/>
    <property type="match status" value="1"/>
</dbReference>
<keyword evidence="8" id="KW-1185">Reference proteome</keyword>
<dbReference type="HOGENOM" id="CLU_016733_10_2_0"/>
<keyword evidence="4 7" id="KW-0808">Transferase</keyword>
<dbReference type="InterPro" id="IPR023213">
    <property type="entry name" value="CAT-like_dom_sf"/>
</dbReference>
<dbReference type="InterPro" id="IPR011053">
    <property type="entry name" value="Single_hybrid_motif"/>
</dbReference>
<keyword evidence="7" id="KW-0670">Pyruvate</keyword>
<dbReference type="Proteomes" id="UP000008922">
    <property type="component" value="Chromosome"/>
</dbReference>
<name>E8N4U2_ANATU</name>
<dbReference type="Gene3D" id="4.10.320.10">
    <property type="entry name" value="E3-binding domain"/>
    <property type="match status" value="1"/>
</dbReference>
<reference evidence="7 8" key="1">
    <citation type="submission" date="2010-12" db="EMBL/GenBank/DDBJ databases">
        <title>Whole genome sequence of Anaerolinea thermophila UNI-1.</title>
        <authorList>
            <person name="Narita-Yamada S."/>
            <person name="Kishi E."/>
            <person name="Watanabe Y."/>
            <person name="Takasaki K."/>
            <person name="Ankai A."/>
            <person name="Oguchi A."/>
            <person name="Fukui S."/>
            <person name="Takahashi M."/>
            <person name="Yashiro I."/>
            <person name="Hosoyama A."/>
            <person name="Sekiguchi Y."/>
            <person name="Hanada S."/>
            <person name="Fujita N."/>
        </authorList>
    </citation>
    <scope>NUCLEOTIDE SEQUENCE [LARGE SCALE GENOMIC DNA]</scope>
    <source>
        <strain evidence="8">DSM 14523 / JCM 11388 / NBRC 100420 / UNI-1</strain>
    </source>
</reference>
<dbReference type="Pfam" id="PF02817">
    <property type="entry name" value="E3_binding"/>
    <property type="match status" value="1"/>
</dbReference>